<proteinExistence type="predicted"/>
<organism evidence="1 2">
    <name type="scientific">Pedobacter psychroterrae</name>
    <dbReference type="NCBI Taxonomy" id="2530453"/>
    <lineage>
        <taxon>Bacteria</taxon>
        <taxon>Pseudomonadati</taxon>
        <taxon>Bacteroidota</taxon>
        <taxon>Sphingobacteriia</taxon>
        <taxon>Sphingobacteriales</taxon>
        <taxon>Sphingobacteriaceae</taxon>
        <taxon>Pedobacter</taxon>
    </lineage>
</organism>
<comment type="caution">
    <text evidence="1">The sequence shown here is derived from an EMBL/GenBank/DDBJ whole genome shotgun (WGS) entry which is preliminary data.</text>
</comment>
<sequence length="120" mass="13962">MTRETFIKALQINLEPYIDIITEKKESIGTSYVVKIDDRKHNSGVTPIEETEYFSTSYEIQLKVGVDKQEFMQSVIVYAKEKVTEDIFDIWVNAYGDDIDMKASLITINDDFDDSEYRDI</sequence>
<name>A0A4R0NHY9_9SPHI</name>
<dbReference type="EMBL" id="SJSL01000006">
    <property type="protein sequence ID" value="TCC98962.1"/>
    <property type="molecule type" value="Genomic_DNA"/>
</dbReference>
<protein>
    <submittedName>
        <fullName evidence="1">Uncharacterized protein</fullName>
    </submittedName>
</protein>
<dbReference type="AlphaFoldDB" id="A0A4R0NHY9"/>
<gene>
    <name evidence="1" type="ORF">EZ437_17655</name>
</gene>
<dbReference type="Proteomes" id="UP000293347">
    <property type="component" value="Unassembled WGS sequence"/>
</dbReference>
<dbReference type="OrthoDB" id="9996526at2"/>
<accession>A0A4R0NHY9</accession>
<evidence type="ECO:0000313" key="2">
    <source>
        <dbReference type="Proteomes" id="UP000293347"/>
    </source>
</evidence>
<dbReference type="RefSeq" id="WP_131597393.1">
    <property type="nucleotide sequence ID" value="NZ_SJSL01000006.1"/>
</dbReference>
<evidence type="ECO:0000313" key="1">
    <source>
        <dbReference type="EMBL" id="TCC98962.1"/>
    </source>
</evidence>
<keyword evidence="2" id="KW-1185">Reference proteome</keyword>
<reference evidence="1 2" key="1">
    <citation type="submission" date="2019-02" db="EMBL/GenBank/DDBJ databases">
        <title>Pedobacter sp. RP-1-14 sp. nov., isolated from Arctic soil.</title>
        <authorList>
            <person name="Dahal R.H."/>
        </authorList>
    </citation>
    <scope>NUCLEOTIDE SEQUENCE [LARGE SCALE GENOMIC DNA]</scope>
    <source>
        <strain evidence="1 2">RP-1-14</strain>
    </source>
</reference>